<organism evidence="1 2">
    <name type="scientific">Sporomusa ovata</name>
    <dbReference type="NCBI Taxonomy" id="2378"/>
    <lineage>
        <taxon>Bacteria</taxon>
        <taxon>Bacillati</taxon>
        <taxon>Bacillota</taxon>
        <taxon>Negativicutes</taxon>
        <taxon>Selenomonadales</taxon>
        <taxon>Sporomusaceae</taxon>
        <taxon>Sporomusa</taxon>
    </lineage>
</organism>
<sequence>MLIIGCLIAYLSQKYLFSNYRGKAKNAIDKEYPDVQTKCK</sequence>
<evidence type="ECO:0000313" key="2">
    <source>
        <dbReference type="Proteomes" id="UP000049855"/>
    </source>
</evidence>
<protein>
    <submittedName>
        <fullName evidence="1">Uncharacterized protein</fullName>
    </submittedName>
</protein>
<proteinExistence type="predicted"/>
<gene>
    <name evidence="1" type="ORF">SpAn4DRAFT_0458</name>
</gene>
<dbReference type="EMBL" id="CTRP01000014">
    <property type="protein sequence ID" value="CQR73996.1"/>
    <property type="molecule type" value="Genomic_DNA"/>
</dbReference>
<keyword evidence="2" id="KW-1185">Reference proteome</keyword>
<reference evidence="2" key="1">
    <citation type="submission" date="2015-03" db="EMBL/GenBank/DDBJ databases">
        <authorList>
            <person name="Nijsse Bart"/>
        </authorList>
    </citation>
    <scope>NUCLEOTIDE SEQUENCE [LARGE SCALE GENOMIC DNA]</scope>
</reference>
<evidence type="ECO:0000313" key="1">
    <source>
        <dbReference type="EMBL" id="CQR73996.1"/>
    </source>
</evidence>
<dbReference type="Proteomes" id="UP000049855">
    <property type="component" value="Unassembled WGS sequence"/>
</dbReference>
<name>A0A0U1L2W6_9FIRM</name>
<dbReference type="AlphaFoldDB" id="A0A0U1L2W6"/>
<accession>A0A0U1L2W6</accession>